<dbReference type="InterPro" id="IPR000210">
    <property type="entry name" value="BTB/POZ_dom"/>
</dbReference>
<dbReference type="GeneID" id="28829050"/>
<dbReference type="PROSITE" id="PS50097">
    <property type="entry name" value="BTB"/>
    <property type="match status" value="1"/>
</dbReference>
<evidence type="ECO:0000313" key="4">
    <source>
        <dbReference type="Proteomes" id="UP000070700"/>
    </source>
</evidence>
<protein>
    <recommendedName>
        <fullName evidence="2">BTB domain-containing protein</fullName>
    </recommendedName>
</protein>
<evidence type="ECO:0000256" key="1">
    <source>
        <dbReference type="SAM" id="MobiDB-lite"/>
    </source>
</evidence>
<dbReference type="Gene3D" id="3.30.710.10">
    <property type="entry name" value="Potassium Channel Kv1.1, Chain A"/>
    <property type="match status" value="1"/>
</dbReference>
<dbReference type="CDD" id="cd18186">
    <property type="entry name" value="BTB_POZ_ZBTB_KLHL-like"/>
    <property type="match status" value="1"/>
</dbReference>
<organism evidence="3 4">
    <name type="scientific">Mollisia scopiformis</name>
    <name type="common">Conifer needle endophyte fungus</name>
    <name type="synonym">Phialocephala scopiformis</name>
    <dbReference type="NCBI Taxonomy" id="149040"/>
    <lineage>
        <taxon>Eukaryota</taxon>
        <taxon>Fungi</taxon>
        <taxon>Dikarya</taxon>
        <taxon>Ascomycota</taxon>
        <taxon>Pezizomycotina</taxon>
        <taxon>Leotiomycetes</taxon>
        <taxon>Helotiales</taxon>
        <taxon>Mollisiaceae</taxon>
        <taxon>Mollisia</taxon>
    </lineage>
</organism>
<dbReference type="AlphaFoldDB" id="A0A194XRY7"/>
<dbReference type="PANTHER" id="PTHR47843:SF2">
    <property type="entry name" value="BTB DOMAIN-CONTAINING PROTEIN"/>
    <property type="match status" value="1"/>
</dbReference>
<name>A0A194XRY7_MOLSC</name>
<dbReference type="InParanoid" id="A0A194XRY7"/>
<dbReference type="Proteomes" id="UP000070700">
    <property type="component" value="Unassembled WGS sequence"/>
</dbReference>
<feature type="region of interest" description="Disordered" evidence="1">
    <location>
        <begin position="1"/>
        <end position="27"/>
    </location>
</feature>
<sequence>MATRSAGNEKSLGHGQKRQREDEPDFSNPTTLVTFIVGAEPNTEKFMVHKEVACFGSPVLDAALDRTSIEGDVLKYTMDSTTPRAFRLLVQWLYSRKLKVLQLRTLSESPTTTHQARVEAAQSEDESLAELWVLGRELCIPDLQNHVLDKIFAIYRFRSRIPFTTYHYIFKNTSGWCGLARYTIDFCLRYLEPACLEKHQIHFPRKLLVTLTMSFTKQRDLRVESGSAVLEDILPATYYESNNNDVILAANEEPEGIFE</sequence>
<accession>A0A194XRY7</accession>
<keyword evidence="4" id="KW-1185">Reference proteome</keyword>
<dbReference type="OrthoDB" id="194443at2759"/>
<dbReference type="RefSeq" id="XP_018077169.1">
    <property type="nucleotide sequence ID" value="XM_018219324.1"/>
</dbReference>
<reference evidence="3 4" key="1">
    <citation type="submission" date="2015-10" db="EMBL/GenBank/DDBJ databases">
        <title>Full genome of DAOMC 229536 Phialocephala scopiformis, a fungal endophyte of spruce producing the potent anti-insectan compound rugulosin.</title>
        <authorList>
            <consortium name="DOE Joint Genome Institute"/>
            <person name="Walker A.K."/>
            <person name="Frasz S.L."/>
            <person name="Seifert K.A."/>
            <person name="Miller J.D."/>
            <person name="Mondo S.J."/>
            <person name="Labutti K."/>
            <person name="Lipzen A."/>
            <person name="Dockter R."/>
            <person name="Kennedy M."/>
            <person name="Grigoriev I.V."/>
            <person name="Spatafora J.W."/>
        </authorList>
    </citation>
    <scope>NUCLEOTIDE SEQUENCE [LARGE SCALE GENOMIC DNA]</scope>
    <source>
        <strain evidence="3 4">CBS 120377</strain>
    </source>
</reference>
<dbReference type="SUPFAM" id="SSF54695">
    <property type="entry name" value="POZ domain"/>
    <property type="match status" value="1"/>
</dbReference>
<evidence type="ECO:0000259" key="2">
    <source>
        <dbReference type="PROSITE" id="PS50097"/>
    </source>
</evidence>
<gene>
    <name evidence="3" type="ORF">LY89DRAFT_728927</name>
</gene>
<dbReference type="InterPro" id="IPR011333">
    <property type="entry name" value="SKP1/BTB/POZ_sf"/>
</dbReference>
<dbReference type="Pfam" id="PF00651">
    <property type="entry name" value="BTB"/>
    <property type="match status" value="1"/>
</dbReference>
<proteinExistence type="predicted"/>
<dbReference type="KEGG" id="psco:LY89DRAFT_728927"/>
<evidence type="ECO:0000313" key="3">
    <source>
        <dbReference type="EMBL" id="KUJ22814.1"/>
    </source>
</evidence>
<dbReference type="EMBL" id="KQ947406">
    <property type="protein sequence ID" value="KUJ22814.1"/>
    <property type="molecule type" value="Genomic_DNA"/>
</dbReference>
<feature type="domain" description="BTB" evidence="2">
    <location>
        <begin position="31"/>
        <end position="102"/>
    </location>
</feature>
<dbReference type="PANTHER" id="PTHR47843">
    <property type="entry name" value="BTB DOMAIN-CONTAINING PROTEIN-RELATED"/>
    <property type="match status" value="1"/>
</dbReference>